<dbReference type="AlphaFoldDB" id="A0A2W2CC24"/>
<dbReference type="RefSeq" id="WP_111196490.1">
    <property type="nucleotide sequence ID" value="NZ_QKVK01000002.1"/>
</dbReference>
<accession>A0A2W2CC24</accession>
<keyword evidence="7" id="KW-1185">Reference proteome</keyword>
<evidence type="ECO:0000313" key="7">
    <source>
        <dbReference type="Proteomes" id="UP000248795"/>
    </source>
</evidence>
<feature type="domain" description="FAD dependent oxidoreductase" evidence="5">
    <location>
        <begin position="35"/>
        <end position="382"/>
    </location>
</feature>
<dbReference type="InterPro" id="IPR006076">
    <property type="entry name" value="FAD-dep_OxRdtase"/>
</dbReference>
<dbReference type="PANTHER" id="PTHR13847:SF287">
    <property type="entry name" value="FAD-DEPENDENT OXIDOREDUCTASE DOMAIN-CONTAINING PROTEIN 1"/>
    <property type="match status" value="1"/>
</dbReference>
<comment type="caution">
    <text evidence="6">The sequence shown here is derived from an EMBL/GenBank/DDBJ whole genome shotgun (WGS) entry which is preliminary data.</text>
</comment>
<name>A0A2W2CC24_9HYPH</name>
<evidence type="ECO:0000256" key="3">
    <source>
        <dbReference type="ARBA" id="ARBA00022741"/>
    </source>
</evidence>
<dbReference type="PANTHER" id="PTHR13847">
    <property type="entry name" value="SARCOSINE DEHYDROGENASE-RELATED"/>
    <property type="match status" value="1"/>
</dbReference>
<dbReference type="SUPFAM" id="SSF51905">
    <property type="entry name" value="FAD/NAD(P)-binding domain"/>
    <property type="match status" value="1"/>
</dbReference>
<dbReference type="InterPro" id="IPR036188">
    <property type="entry name" value="FAD/NAD-bd_sf"/>
</dbReference>
<protein>
    <submittedName>
        <fullName evidence="6">Sarcosine oxidase subunit beta</fullName>
    </submittedName>
</protein>
<dbReference type="GO" id="GO:0005737">
    <property type="term" value="C:cytoplasm"/>
    <property type="evidence" value="ECO:0007669"/>
    <property type="project" value="UniProtKB-SubCell"/>
</dbReference>
<gene>
    <name evidence="6" type="ORF">DK847_04735</name>
</gene>
<evidence type="ECO:0000259" key="5">
    <source>
        <dbReference type="Pfam" id="PF01266"/>
    </source>
</evidence>
<dbReference type="GO" id="GO:0000166">
    <property type="term" value="F:nucleotide binding"/>
    <property type="evidence" value="ECO:0007669"/>
    <property type="project" value="UniProtKB-KW"/>
</dbReference>
<proteinExistence type="predicted"/>
<dbReference type="EMBL" id="QKVK01000002">
    <property type="protein sequence ID" value="PZF77743.1"/>
    <property type="molecule type" value="Genomic_DNA"/>
</dbReference>
<dbReference type="Proteomes" id="UP000248795">
    <property type="component" value="Unassembled WGS sequence"/>
</dbReference>
<evidence type="ECO:0000256" key="1">
    <source>
        <dbReference type="ARBA" id="ARBA00004496"/>
    </source>
</evidence>
<keyword evidence="3" id="KW-0547">Nucleotide-binding</keyword>
<reference evidence="7" key="1">
    <citation type="submission" date="2018-06" db="EMBL/GenBank/DDBJ databases">
        <title>Aestuariibacter litoralis strain KCTC 52945T.</title>
        <authorList>
            <person name="Li X."/>
            <person name="Salam N."/>
            <person name="Li J.-L."/>
            <person name="Chen Y.-M."/>
            <person name="Yang Z.-W."/>
            <person name="Zhang L.-Y."/>
            <person name="Han M.-X."/>
            <person name="Xiao M."/>
            <person name="Li W.-J."/>
        </authorList>
    </citation>
    <scope>NUCLEOTIDE SEQUENCE [LARGE SCALE GENOMIC DNA]</scope>
    <source>
        <strain evidence="7">KCTC 52945</strain>
    </source>
</reference>
<sequence>MKPRYSIFSLARNAMNYHKDWERAWRSPNPKKEYDAVIVGAGGHGLATAYYLAKNHKMTNIAVVEKGWLGGGNTGRNTTIIRSNYLQDPSIAIYELARSLYEDLSQDLNYNVMFSPRGVLMLCQTQHEFRAFQRTAHANRLAGLDCRMVTPQEVKEIVPIINDDPNCRYPILGAYYQPRGGTGRHDAVAWGYARGADSMGVDIIQNCEVIGIQREGDRVVGLETTRGAIKTRKIGVVTAGHVSTIMDMAGVRMPIESQCLQALVSEPIKPVIDCVVMANTVHGYMSQSDKGELVIGGGTDPYNNYSQRGSFPALEHTVAALVETFPIISRLRMLRMWGGIVDMTGDRSPIISKTPVEGLYVNCGWGTGGFKAIPGSGWVFADTIANDRPHPIAEPFGLNRFQEGRLIDESVAAAVAH</sequence>
<dbReference type="Gene3D" id="3.30.9.10">
    <property type="entry name" value="D-Amino Acid Oxidase, subunit A, domain 2"/>
    <property type="match status" value="1"/>
</dbReference>
<evidence type="ECO:0000256" key="2">
    <source>
        <dbReference type="ARBA" id="ARBA00022490"/>
    </source>
</evidence>
<keyword evidence="2" id="KW-0963">Cytoplasm</keyword>
<dbReference type="Gene3D" id="3.50.50.60">
    <property type="entry name" value="FAD/NAD(P)-binding domain"/>
    <property type="match status" value="1"/>
</dbReference>
<dbReference type="GO" id="GO:0008115">
    <property type="term" value="F:sarcosine oxidase activity"/>
    <property type="evidence" value="ECO:0007669"/>
    <property type="project" value="InterPro"/>
</dbReference>
<dbReference type="NCBIfam" id="TIGR01373">
    <property type="entry name" value="soxB"/>
    <property type="match status" value="1"/>
</dbReference>
<evidence type="ECO:0000313" key="6">
    <source>
        <dbReference type="EMBL" id="PZF77743.1"/>
    </source>
</evidence>
<dbReference type="Pfam" id="PF01266">
    <property type="entry name" value="DAO"/>
    <property type="match status" value="1"/>
</dbReference>
<keyword evidence="4" id="KW-0560">Oxidoreductase</keyword>
<evidence type="ECO:0000256" key="4">
    <source>
        <dbReference type="ARBA" id="ARBA00023002"/>
    </source>
</evidence>
<organism evidence="6 7">
    <name type="scientific">Aestuariivirga litoralis</name>
    <dbReference type="NCBI Taxonomy" id="2650924"/>
    <lineage>
        <taxon>Bacteria</taxon>
        <taxon>Pseudomonadati</taxon>
        <taxon>Pseudomonadota</taxon>
        <taxon>Alphaproteobacteria</taxon>
        <taxon>Hyphomicrobiales</taxon>
        <taxon>Aestuariivirgaceae</taxon>
        <taxon>Aestuariivirga</taxon>
    </lineage>
</organism>
<comment type="subcellular location">
    <subcellularLocation>
        <location evidence="1">Cytoplasm</location>
    </subcellularLocation>
</comment>
<dbReference type="GO" id="GO:0046653">
    <property type="term" value="P:tetrahydrofolate metabolic process"/>
    <property type="evidence" value="ECO:0007669"/>
    <property type="project" value="InterPro"/>
</dbReference>
<dbReference type="InterPro" id="IPR006278">
    <property type="entry name" value="SoxB"/>
</dbReference>